<comment type="similarity">
    <text evidence="1">Belongs to the phycobiliprotein family.</text>
</comment>
<dbReference type="EMBL" id="MRCB01000023">
    <property type="protein sequence ID" value="OKH21060.1"/>
    <property type="molecule type" value="Genomic_DNA"/>
</dbReference>
<name>A0A1U7HBV3_9CYAN</name>
<evidence type="ECO:0000313" key="5">
    <source>
        <dbReference type="EMBL" id="OKH21060.1"/>
    </source>
</evidence>
<dbReference type="AlphaFoldDB" id="A0A1U7HBV3"/>
<dbReference type="CDD" id="cd08919">
    <property type="entry name" value="PBP-like"/>
    <property type="match status" value="1"/>
</dbReference>
<proteinExistence type="inferred from homology"/>
<gene>
    <name evidence="5" type="ORF">NIES593_16655</name>
</gene>
<evidence type="ECO:0000313" key="6">
    <source>
        <dbReference type="Proteomes" id="UP000186868"/>
    </source>
</evidence>
<dbReference type="Proteomes" id="UP000186868">
    <property type="component" value="Unassembled WGS sequence"/>
</dbReference>
<dbReference type="SUPFAM" id="SSF46458">
    <property type="entry name" value="Globin-like"/>
    <property type="match status" value="1"/>
</dbReference>
<feature type="coiled-coil region" evidence="4">
    <location>
        <begin position="29"/>
        <end position="56"/>
    </location>
</feature>
<dbReference type="InterPro" id="IPR012128">
    <property type="entry name" value="Phycobilisome_asu/bsu"/>
</dbReference>
<dbReference type="OrthoDB" id="423955at2"/>
<dbReference type="GO" id="GO:0030089">
    <property type="term" value="C:phycobilisome"/>
    <property type="evidence" value="ECO:0007669"/>
    <property type="project" value="InterPro"/>
</dbReference>
<dbReference type="STRING" id="1921803.NIES593_16655"/>
<dbReference type="Gene3D" id="1.10.490.20">
    <property type="entry name" value="Phycocyanins"/>
    <property type="match status" value="1"/>
</dbReference>
<dbReference type="RefSeq" id="WP_073600661.1">
    <property type="nucleotide sequence ID" value="NZ_MRCB01000023.1"/>
</dbReference>
<dbReference type="GO" id="GO:0015979">
    <property type="term" value="P:photosynthesis"/>
    <property type="evidence" value="ECO:0007669"/>
    <property type="project" value="InterPro"/>
</dbReference>
<keyword evidence="2" id="KW-0157">Chromophore</keyword>
<keyword evidence="6" id="KW-1185">Reference proteome</keyword>
<evidence type="ECO:0000256" key="1">
    <source>
        <dbReference type="ARBA" id="ARBA00008182"/>
    </source>
</evidence>
<organism evidence="5 6">
    <name type="scientific">Hydrococcus rivularis NIES-593</name>
    <dbReference type="NCBI Taxonomy" id="1921803"/>
    <lineage>
        <taxon>Bacteria</taxon>
        <taxon>Bacillati</taxon>
        <taxon>Cyanobacteriota</taxon>
        <taxon>Cyanophyceae</taxon>
        <taxon>Pleurocapsales</taxon>
        <taxon>Hydrococcaceae</taxon>
        <taxon>Hydrococcus</taxon>
    </lineage>
</organism>
<dbReference type="Pfam" id="PF00502">
    <property type="entry name" value="Phycobilisome"/>
    <property type="match status" value="1"/>
</dbReference>
<evidence type="ECO:0000256" key="4">
    <source>
        <dbReference type="SAM" id="Coils"/>
    </source>
</evidence>
<keyword evidence="4" id="KW-0175">Coiled coil</keyword>
<evidence type="ECO:0000256" key="3">
    <source>
        <dbReference type="ARBA" id="ARBA00023307"/>
    </source>
</evidence>
<keyword evidence="3" id="KW-0089">Bile pigment</keyword>
<accession>A0A1U7HBV3</accession>
<protein>
    <submittedName>
        <fullName evidence="5">Allophycocyanin</fullName>
    </submittedName>
</protein>
<comment type="caution">
    <text evidence="5">The sequence shown here is derived from an EMBL/GenBank/DDBJ whole genome shotgun (WGS) entry which is preliminary data.</text>
</comment>
<sequence>MLKQLARLSVDVEGRYATDKELQFLEAYLESVKDRLSAYEKIRDNEEQIIAQWEAQKRSRNENLFELNGKDITEICRRDMTNILRCSATFMLFDDLDRLQDGLLLWYKTIVKSFGYTKYAQINYQLIQDVIKLYLSAEEAALMLPVLQLDRAVLGAA</sequence>
<dbReference type="InterPro" id="IPR038719">
    <property type="entry name" value="Phycobilisome_asu/bsu_sf"/>
</dbReference>
<evidence type="ECO:0000256" key="2">
    <source>
        <dbReference type="ARBA" id="ARBA00022991"/>
    </source>
</evidence>
<reference evidence="5 6" key="1">
    <citation type="submission" date="2016-11" db="EMBL/GenBank/DDBJ databases">
        <title>Draft Genome Sequences of Nine Cyanobacterial Strains from Diverse Habitats.</title>
        <authorList>
            <person name="Zhu T."/>
            <person name="Hou S."/>
            <person name="Lu X."/>
            <person name="Hess W.R."/>
        </authorList>
    </citation>
    <scope>NUCLEOTIDE SEQUENCE [LARGE SCALE GENOMIC DNA]</scope>
    <source>
        <strain evidence="5 6">NIES-593</strain>
    </source>
</reference>
<dbReference type="InterPro" id="IPR009050">
    <property type="entry name" value="Globin-like_sf"/>
</dbReference>